<feature type="transmembrane region" description="Helical" evidence="8">
    <location>
        <begin position="184"/>
        <end position="201"/>
    </location>
</feature>
<evidence type="ECO:0000313" key="9">
    <source>
        <dbReference type="EMBL" id="SDN56419.1"/>
    </source>
</evidence>
<keyword evidence="6 8" id="KW-1133">Transmembrane helix</keyword>
<protein>
    <submittedName>
        <fullName evidence="9">4-azaleucine resistance probable transporter AzlC</fullName>
    </submittedName>
</protein>
<evidence type="ECO:0000256" key="4">
    <source>
        <dbReference type="ARBA" id="ARBA00022475"/>
    </source>
</evidence>
<accession>A0A1H0CEV9</accession>
<dbReference type="OrthoDB" id="3579489at2"/>
<keyword evidence="10" id="KW-1185">Reference proteome</keyword>
<dbReference type="PANTHER" id="PTHR34979:SF1">
    <property type="entry name" value="INNER MEMBRANE PROTEIN YGAZ"/>
    <property type="match status" value="1"/>
</dbReference>
<organism evidence="9 10">
    <name type="scientific">Aureimonas jatrophae</name>
    <dbReference type="NCBI Taxonomy" id="1166073"/>
    <lineage>
        <taxon>Bacteria</taxon>
        <taxon>Pseudomonadati</taxon>
        <taxon>Pseudomonadota</taxon>
        <taxon>Alphaproteobacteria</taxon>
        <taxon>Hyphomicrobiales</taxon>
        <taxon>Aurantimonadaceae</taxon>
        <taxon>Aureimonas</taxon>
    </lineage>
</organism>
<reference evidence="9 10" key="1">
    <citation type="submission" date="2016-10" db="EMBL/GenBank/DDBJ databases">
        <authorList>
            <person name="de Groot N.N."/>
        </authorList>
    </citation>
    <scope>NUCLEOTIDE SEQUENCE [LARGE SCALE GENOMIC DNA]</scope>
    <source>
        <strain evidence="10">L7-484,KACC 16230,DSM 25025</strain>
    </source>
</reference>
<dbReference type="Proteomes" id="UP000198793">
    <property type="component" value="Unassembled WGS sequence"/>
</dbReference>
<dbReference type="RefSeq" id="WP_090667771.1">
    <property type="nucleotide sequence ID" value="NZ_FNIT01000001.1"/>
</dbReference>
<feature type="transmembrane region" description="Helical" evidence="8">
    <location>
        <begin position="160"/>
        <end position="177"/>
    </location>
</feature>
<proteinExistence type="inferred from homology"/>
<gene>
    <name evidence="9" type="ORF">SAMN05192530_101278</name>
</gene>
<evidence type="ECO:0000256" key="3">
    <source>
        <dbReference type="ARBA" id="ARBA00022448"/>
    </source>
</evidence>
<evidence type="ECO:0000256" key="2">
    <source>
        <dbReference type="ARBA" id="ARBA00010735"/>
    </source>
</evidence>
<keyword evidence="4" id="KW-1003">Cell membrane</keyword>
<keyword evidence="3" id="KW-0813">Transport</keyword>
<keyword evidence="5 8" id="KW-0812">Transmembrane</keyword>
<evidence type="ECO:0000256" key="8">
    <source>
        <dbReference type="SAM" id="Phobius"/>
    </source>
</evidence>
<feature type="transmembrane region" description="Helical" evidence="8">
    <location>
        <begin position="128"/>
        <end position="154"/>
    </location>
</feature>
<dbReference type="EMBL" id="FNIT01000001">
    <property type="protein sequence ID" value="SDN56419.1"/>
    <property type="molecule type" value="Genomic_DNA"/>
</dbReference>
<evidence type="ECO:0000313" key="10">
    <source>
        <dbReference type="Proteomes" id="UP000198793"/>
    </source>
</evidence>
<comment type="similarity">
    <text evidence="2">Belongs to the AzlC family.</text>
</comment>
<dbReference type="GO" id="GO:0005886">
    <property type="term" value="C:plasma membrane"/>
    <property type="evidence" value="ECO:0007669"/>
    <property type="project" value="UniProtKB-SubCell"/>
</dbReference>
<dbReference type="InterPro" id="IPR011606">
    <property type="entry name" value="Brnchd-chn_aa_trnsp_permease"/>
</dbReference>
<dbReference type="AlphaFoldDB" id="A0A1H0CEV9"/>
<evidence type="ECO:0000256" key="7">
    <source>
        <dbReference type="ARBA" id="ARBA00023136"/>
    </source>
</evidence>
<dbReference type="STRING" id="1166073.SAMN05192530_101278"/>
<sequence>MNRSDATLAARQCAPLLVALVPFGFVYGAIAVDGGLTLAQTLGFSLATYAGASQFLAIQMVGLGSPLWAVLLAVLAVNARHLLYSASIGRHLGAFTPLERALAFFLLVDPAFAAGEARASEASLSRTYYFTFAILLYIGWAGATLIGALAGSLIEDPRRWGLDFALPVYFLAQTMAFRKRAQFALTLFVGATTALVAYVTLGSPWHVTLAGIAGMVAAAIRRPAGEGAA</sequence>
<dbReference type="GO" id="GO:1903785">
    <property type="term" value="P:L-valine transmembrane transport"/>
    <property type="evidence" value="ECO:0007669"/>
    <property type="project" value="TreeGrafter"/>
</dbReference>
<evidence type="ECO:0000256" key="1">
    <source>
        <dbReference type="ARBA" id="ARBA00004651"/>
    </source>
</evidence>
<comment type="subcellular location">
    <subcellularLocation>
        <location evidence="1">Cell membrane</location>
        <topology evidence="1">Multi-pass membrane protein</topology>
    </subcellularLocation>
</comment>
<name>A0A1H0CEV9_9HYPH</name>
<dbReference type="Pfam" id="PF03591">
    <property type="entry name" value="AzlC"/>
    <property type="match status" value="1"/>
</dbReference>
<feature type="transmembrane region" description="Helical" evidence="8">
    <location>
        <begin position="55"/>
        <end position="77"/>
    </location>
</feature>
<dbReference type="PANTHER" id="PTHR34979">
    <property type="entry name" value="INNER MEMBRANE PROTEIN YGAZ"/>
    <property type="match status" value="1"/>
</dbReference>
<keyword evidence="7 8" id="KW-0472">Membrane</keyword>
<evidence type="ECO:0000256" key="5">
    <source>
        <dbReference type="ARBA" id="ARBA00022692"/>
    </source>
</evidence>
<evidence type="ECO:0000256" key="6">
    <source>
        <dbReference type="ARBA" id="ARBA00022989"/>
    </source>
</evidence>